<proteinExistence type="predicted"/>
<name>A0A3D2X6N5_9FIRM</name>
<accession>A0A3D2X6N5</accession>
<evidence type="ECO:0000313" key="2">
    <source>
        <dbReference type="Proteomes" id="UP000262969"/>
    </source>
</evidence>
<gene>
    <name evidence="1" type="ORF">DHW61_10385</name>
</gene>
<protein>
    <submittedName>
        <fullName evidence="1">DUF2225 domain-containing protein</fullName>
    </submittedName>
</protein>
<reference evidence="1 2" key="1">
    <citation type="journal article" date="2018" name="Nat. Biotechnol.">
        <title>A standardized bacterial taxonomy based on genome phylogeny substantially revises the tree of life.</title>
        <authorList>
            <person name="Parks D.H."/>
            <person name="Chuvochina M."/>
            <person name="Waite D.W."/>
            <person name="Rinke C."/>
            <person name="Skarshewski A."/>
            <person name="Chaumeil P.A."/>
            <person name="Hugenholtz P."/>
        </authorList>
    </citation>
    <scope>NUCLEOTIDE SEQUENCE [LARGE SCALE GENOMIC DNA]</scope>
    <source>
        <strain evidence="1">UBA11728</strain>
    </source>
</reference>
<dbReference type="EMBL" id="DPVV01000341">
    <property type="protein sequence ID" value="HCL02800.1"/>
    <property type="molecule type" value="Genomic_DNA"/>
</dbReference>
<dbReference type="AlphaFoldDB" id="A0A3D2X6N5"/>
<organism evidence="1 2">
    <name type="scientific">Lachnoclostridium phytofermentans</name>
    <dbReference type="NCBI Taxonomy" id="66219"/>
    <lineage>
        <taxon>Bacteria</taxon>
        <taxon>Bacillati</taxon>
        <taxon>Bacillota</taxon>
        <taxon>Clostridia</taxon>
        <taxon>Lachnospirales</taxon>
        <taxon>Lachnospiraceae</taxon>
    </lineage>
</organism>
<dbReference type="InterPro" id="IPR018708">
    <property type="entry name" value="DUF2225"/>
</dbReference>
<dbReference type="Pfam" id="PF09986">
    <property type="entry name" value="DUF2225"/>
    <property type="match status" value="1"/>
</dbReference>
<comment type="caution">
    <text evidence="1">The sequence shown here is derived from an EMBL/GenBank/DDBJ whole genome shotgun (WGS) entry which is preliminary data.</text>
</comment>
<evidence type="ECO:0000313" key="1">
    <source>
        <dbReference type="EMBL" id="HCL02800.1"/>
    </source>
</evidence>
<dbReference type="Proteomes" id="UP000262969">
    <property type="component" value="Unassembled WGS sequence"/>
</dbReference>
<sequence>MANLFSGLESMGLGKLTNMEVYETNEGQQGKSVQEEKPQITEADFIFEKTYTCPVCDNEFKSKTVKTGKVKLVSADTDLRPKYQLVDSLKYDVVDCPVCGYAALNRFFNFMTSPQAKLIKASISSVYKGAVPSGDILTYDEAITKHKLALVNTIVKKGKLSERAYTCLKTGWLIRGKRESLPTTTPNYNKVVAHLEAEEIDFLTKAYEGFAEAYSKENFPMCGMDEATITYLLADLARRTGKTEDALRYISKVIVSRDANDRIKDKARQLKDLMNI</sequence>